<comment type="caution">
    <text evidence="2">The sequence shown here is derived from an EMBL/GenBank/DDBJ whole genome shotgun (WGS) entry which is preliminary data.</text>
</comment>
<feature type="region of interest" description="Disordered" evidence="1">
    <location>
        <begin position="479"/>
        <end position="500"/>
    </location>
</feature>
<evidence type="ECO:0000313" key="3">
    <source>
        <dbReference type="Proteomes" id="UP000604046"/>
    </source>
</evidence>
<dbReference type="EMBL" id="CAJNDS010000480">
    <property type="protein sequence ID" value="CAE7210417.1"/>
    <property type="molecule type" value="Genomic_DNA"/>
</dbReference>
<dbReference type="Proteomes" id="UP000604046">
    <property type="component" value="Unassembled WGS sequence"/>
</dbReference>
<sequence>MGASKGTHNPSTSIKAGSTPSRTPNISSSSSSSSSSSRRRPMLAVRPNNATLMQAAQSSRRVRRDRMVRRKMSKLLPKYLNLLWGSGQDEDEGGDDDEVLWWLYVWYIRGLALAACAQEVDAVPEPKKLPEKASASQKKLSAEKAAAAKQQQLREEEEKKMEEARREEERKKLEMERKTKEMMKSLPPIPEDGHANHRSWEAQLSSSDVKHELEASREMDSLRSKQHADPGSLLAKEMRGAFLTFLGPEGPPHHLASASARASAREEADMAHHQSWESKLTAEDMKNQMISSRESDSLASDAANGSGDGSNGGNGGLNGGKGDGKDTDVNATDAKDKVELGAAGSGTLLPLIQQVGQSIGLNDFLKNNVESFNLAFRQSPFPKFFCGKEGETTRELPENDHPALRFAAPVQNVSIELTNLGKLGKGPKEVVWDAEFAARKPISAISGRMAPVGGSKRRFKPPCFPAKTKYRMELRVLAEDPEQGAEGAGQPRRRRGPDRSIDEVAEFEVQLLDRNDPLMQERLKDAEAHYSGLARSGDSGLANTVASPSNQDKLGKMLKELTKFEKLGPYVSASPAQVAMLAPRRRQLLPRGAAAQRSYVHFL</sequence>
<reference evidence="2" key="1">
    <citation type="submission" date="2021-02" db="EMBL/GenBank/DDBJ databases">
        <authorList>
            <person name="Dougan E. K."/>
            <person name="Rhodes N."/>
            <person name="Thang M."/>
            <person name="Chan C."/>
        </authorList>
    </citation>
    <scope>NUCLEOTIDE SEQUENCE</scope>
</reference>
<feature type="region of interest" description="Disordered" evidence="1">
    <location>
        <begin position="253"/>
        <end position="330"/>
    </location>
</feature>
<name>A0A812JU57_9DINO</name>
<proteinExistence type="predicted"/>
<evidence type="ECO:0000256" key="1">
    <source>
        <dbReference type="SAM" id="MobiDB-lite"/>
    </source>
</evidence>
<feature type="compositionally biased region" description="Basic and acidic residues" evidence="1">
    <location>
        <begin position="208"/>
        <end position="228"/>
    </location>
</feature>
<feature type="compositionally biased region" description="Polar residues" evidence="1">
    <location>
        <begin position="1"/>
        <end position="26"/>
    </location>
</feature>
<feature type="compositionally biased region" description="Basic and acidic residues" evidence="1">
    <location>
        <begin position="191"/>
        <end position="200"/>
    </location>
</feature>
<dbReference type="AlphaFoldDB" id="A0A812JU57"/>
<feature type="compositionally biased region" description="Low complexity" evidence="1">
    <location>
        <begin position="27"/>
        <end position="36"/>
    </location>
</feature>
<organism evidence="2 3">
    <name type="scientific">Symbiodinium natans</name>
    <dbReference type="NCBI Taxonomy" id="878477"/>
    <lineage>
        <taxon>Eukaryota</taxon>
        <taxon>Sar</taxon>
        <taxon>Alveolata</taxon>
        <taxon>Dinophyceae</taxon>
        <taxon>Suessiales</taxon>
        <taxon>Symbiodiniaceae</taxon>
        <taxon>Symbiodinium</taxon>
    </lineage>
</organism>
<feature type="compositionally biased region" description="Gly residues" evidence="1">
    <location>
        <begin position="306"/>
        <end position="321"/>
    </location>
</feature>
<evidence type="ECO:0000313" key="2">
    <source>
        <dbReference type="EMBL" id="CAE7210417.1"/>
    </source>
</evidence>
<keyword evidence="3" id="KW-1185">Reference proteome</keyword>
<feature type="compositionally biased region" description="Low complexity" evidence="1">
    <location>
        <begin position="132"/>
        <end position="151"/>
    </location>
</feature>
<feature type="region of interest" description="Disordered" evidence="1">
    <location>
        <begin position="1"/>
        <end position="47"/>
    </location>
</feature>
<feature type="compositionally biased region" description="Basic and acidic residues" evidence="1">
    <location>
        <begin position="152"/>
        <end position="183"/>
    </location>
</feature>
<dbReference type="OrthoDB" id="10298926at2759"/>
<feature type="region of interest" description="Disordered" evidence="1">
    <location>
        <begin position="127"/>
        <end position="229"/>
    </location>
</feature>
<accession>A0A812JU57</accession>
<protein>
    <submittedName>
        <fullName evidence="2">Uncharacterized protein</fullName>
    </submittedName>
</protein>
<gene>
    <name evidence="2" type="ORF">SNAT2548_LOCUS7008</name>
</gene>
<feature type="compositionally biased region" description="Basic and acidic residues" evidence="1">
    <location>
        <begin position="263"/>
        <end position="286"/>
    </location>
</feature>